<evidence type="ECO:0000313" key="2">
    <source>
        <dbReference type="Proteomes" id="UP001217089"/>
    </source>
</evidence>
<proteinExistence type="predicted"/>
<accession>A0ABQ9EM38</accession>
<protein>
    <submittedName>
        <fullName evidence="1">Uncharacterized protein</fullName>
    </submittedName>
</protein>
<evidence type="ECO:0000313" key="1">
    <source>
        <dbReference type="EMBL" id="KAJ8304333.1"/>
    </source>
</evidence>
<name>A0ABQ9EM38_TEGGR</name>
<organism evidence="1 2">
    <name type="scientific">Tegillarca granosa</name>
    <name type="common">Malaysian cockle</name>
    <name type="synonym">Anadara granosa</name>
    <dbReference type="NCBI Taxonomy" id="220873"/>
    <lineage>
        <taxon>Eukaryota</taxon>
        <taxon>Metazoa</taxon>
        <taxon>Spiralia</taxon>
        <taxon>Lophotrochozoa</taxon>
        <taxon>Mollusca</taxon>
        <taxon>Bivalvia</taxon>
        <taxon>Autobranchia</taxon>
        <taxon>Pteriomorphia</taxon>
        <taxon>Arcoida</taxon>
        <taxon>Arcoidea</taxon>
        <taxon>Arcidae</taxon>
        <taxon>Tegillarca</taxon>
    </lineage>
</organism>
<gene>
    <name evidence="1" type="ORF">KUTeg_017916</name>
</gene>
<reference evidence="1 2" key="1">
    <citation type="submission" date="2022-12" db="EMBL/GenBank/DDBJ databases">
        <title>Chromosome-level genome of Tegillarca granosa.</title>
        <authorList>
            <person name="Kim J."/>
        </authorList>
    </citation>
    <scope>NUCLEOTIDE SEQUENCE [LARGE SCALE GENOMIC DNA]</scope>
    <source>
        <strain evidence="1">Teg-2019</strain>
        <tissue evidence="1">Adductor muscle</tissue>
    </source>
</reference>
<dbReference type="EMBL" id="JARBDR010000903">
    <property type="protein sequence ID" value="KAJ8304333.1"/>
    <property type="molecule type" value="Genomic_DNA"/>
</dbReference>
<sequence>MIFVVSITQESMCQYQYVKIGSLFCGFYDIKKNKKKKKKTARMTRQGQQTKRCDKELNAMRFNLKEQRVLQKNLHILDAEASYSLKLIDLNNRGVKVFYKRFKDKVSKIKSHLRAEEIAELREMESRGELKDMHKPLNITGALRIADAEKRLQLRGHERQRKTKSAFTRRTDYG</sequence>
<dbReference type="Proteomes" id="UP001217089">
    <property type="component" value="Unassembled WGS sequence"/>
</dbReference>
<keyword evidence="2" id="KW-1185">Reference proteome</keyword>
<comment type="caution">
    <text evidence="1">The sequence shown here is derived from an EMBL/GenBank/DDBJ whole genome shotgun (WGS) entry which is preliminary data.</text>
</comment>